<evidence type="ECO:0008006" key="6">
    <source>
        <dbReference type="Google" id="ProtNLM"/>
    </source>
</evidence>
<evidence type="ECO:0000259" key="3">
    <source>
        <dbReference type="Pfam" id="PF05193"/>
    </source>
</evidence>
<dbReference type="AlphaFoldDB" id="A0A7I9VME8"/>
<dbReference type="InterPro" id="IPR007863">
    <property type="entry name" value="Peptidase_M16_C"/>
</dbReference>
<reference evidence="5" key="1">
    <citation type="journal article" date="2020" name="Appl. Environ. Microbiol.">
        <title>Diazotrophic Anaeromyxobacter Isolates from Soils.</title>
        <authorList>
            <person name="Masuda Y."/>
            <person name="Yamanaka H."/>
            <person name="Xu Z.X."/>
            <person name="Shiratori Y."/>
            <person name="Aono T."/>
            <person name="Amachi S."/>
            <person name="Senoo K."/>
            <person name="Itoh H."/>
        </authorList>
    </citation>
    <scope>NUCLEOTIDE SEQUENCE [LARGE SCALE GENOMIC DNA]</scope>
    <source>
        <strain evidence="5">R267</strain>
    </source>
</reference>
<protein>
    <recommendedName>
        <fullName evidence="6">Peptidase M16 domain protein</fullName>
    </recommendedName>
</protein>
<dbReference type="SUPFAM" id="SSF63411">
    <property type="entry name" value="LuxS/MPP-like metallohydrolase"/>
    <property type="match status" value="2"/>
</dbReference>
<dbReference type="Pfam" id="PF05193">
    <property type="entry name" value="Peptidase_M16_C"/>
    <property type="match status" value="1"/>
</dbReference>
<dbReference type="InterPro" id="IPR011765">
    <property type="entry name" value="Pept_M16_N"/>
</dbReference>
<keyword evidence="5" id="KW-1185">Reference proteome</keyword>
<feature type="signal peptide" evidence="1">
    <location>
        <begin position="1"/>
        <end position="24"/>
    </location>
</feature>
<comment type="caution">
    <text evidence="4">The sequence shown here is derived from an EMBL/GenBank/DDBJ whole genome shotgun (WGS) entry which is preliminary data.</text>
</comment>
<evidence type="ECO:0000259" key="2">
    <source>
        <dbReference type="Pfam" id="PF00675"/>
    </source>
</evidence>
<accession>A0A7I9VME8</accession>
<name>A0A7I9VME8_9BACT</name>
<dbReference type="PROSITE" id="PS51257">
    <property type="entry name" value="PROKAR_LIPOPROTEIN"/>
    <property type="match status" value="1"/>
</dbReference>
<sequence length="516" mass="55461">MRRAAAALVALGALLAACAGPGGAAGTRTAGAPPLRAGVGAGSRVGLPAPAHPTVAVRILFLAGSVDDPPGKEGLTALTAAVMAEGGTAKLAAAELARALYPMAAELTAVTAKETTVFAGRCPKEDLERFLPILEDVVRAPRFDPAELERLRRRAIDAVAKRLRSESDEELGKEALGLMLYRGHPYGHFTGGTVQGLQAITADDVAAHWRRVFTQARMSVGAAGGYQGDLPARLARDLAGLPAGAPRPALAPPVTRAPRFLLVEKPSAPTAISMGMTWDVRRGDPDFPALVVAVSALGEHRQGAAFRLFKELREVRGLNYGDYAYPEHFVQAPGSALPAVNHPRTYQEFTVWLRPVEPQHRLFAVRAALYEVDRWVKEGLGQEELDRVKRFLAGYTLTFDQADTRRLGYALDDRFYGLDQPWLATFRNRLATLTLDEVNAALRHHVDPARLRIAVATHGAAELQAELRSGAPSPISYPVPKPPAVLAADRVIERFPLGIAGPDDVKVVKADELFEK</sequence>
<dbReference type="RefSeq" id="WP_176065276.1">
    <property type="nucleotide sequence ID" value="NZ_BJTG01000005.1"/>
</dbReference>
<organism evidence="4 5">
    <name type="scientific">Anaeromyxobacter diazotrophicus</name>
    <dbReference type="NCBI Taxonomy" id="2590199"/>
    <lineage>
        <taxon>Bacteria</taxon>
        <taxon>Pseudomonadati</taxon>
        <taxon>Myxococcota</taxon>
        <taxon>Myxococcia</taxon>
        <taxon>Myxococcales</taxon>
        <taxon>Cystobacterineae</taxon>
        <taxon>Anaeromyxobacteraceae</taxon>
        <taxon>Anaeromyxobacter</taxon>
    </lineage>
</organism>
<feature type="domain" description="Peptidase M16 N-terminal" evidence="2">
    <location>
        <begin position="50"/>
        <end position="185"/>
    </location>
</feature>
<feature type="domain" description="Peptidase M16 C-terminal" evidence="3">
    <location>
        <begin position="200"/>
        <end position="390"/>
    </location>
</feature>
<dbReference type="PANTHER" id="PTHR11851">
    <property type="entry name" value="METALLOPROTEASE"/>
    <property type="match status" value="1"/>
</dbReference>
<feature type="chain" id="PRO_5029893249" description="Peptidase M16 domain protein" evidence="1">
    <location>
        <begin position="25"/>
        <end position="516"/>
    </location>
</feature>
<gene>
    <name evidence="4" type="ORF">AMYX_23150</name>
</gene>
<keyword evidence="1" id="KW-0732">Signal</keyword>
<dbReference type="InterPro" id="IPR050361">
    <property type="entry name" value="MPP/UQCRC_Complex"/>
</dbReference>
<dbReference type="GO" id="GO:0046872">
    <property type="term" value="F:metal ion binding"/>
    <property type="evidence" value="ECO:0007669"/>
    <property type="project" value="InterPro"/>
</dbReference>
<dbReference type="Pfam" id="PF00675">
    <property type="entry name" value="Peptidase_M16"/>
    <property type="match status" value="1"/>
</dbReference>
<evidence type="ECO:0000256" key="1">
    <source>
        <dbReference type="SAM" id="SignalP"/>
    </source>
</evidence>
<evidence type="ECO:0000313" key="4">
    <source>
        <dbReference type="EMBL" id="GEJ57574.1"/>
    </source>
</evidence>
<dbReference type="EMBL" id="BJTG01000005">
    <property type="protein sequence ID" value="GEJ57574.1"/>
    <property type="molecule type" value="Genomic_DNA"/>
</dbReference>
<dbReference type="InterPro" id="IPR011249">
    <property type="entry name" value="Metalloenz_LuxS/M16"/>
</dbReference>
<evidence type="ECO:0000313" key="5">
    <source>
        <dbReference type="Proteomes" id="UP000503640"/>
    </source>
</evidence>
<dbReference type="Gene3D" id="3.30.830.10">
    <property type="entry name" value="Metalloenzyme, LuxS/M16 peptidase-like"/>
    <property type="match status" value="2"/>
</dbReference>
<proteinExistence type="predicted"/>
<dbReference type="Proteomes" id="UP000503640">
    <property type="component" value="Unassembled WGS sequence"/>
</dbReference>